<feature type="compositionally biased region" description="Basic and acidic residues" evidence="1">
    <location>
        <begin position="113"/>
        <end position="133"/>
    </location>
</feature>
<dbReference type="EMBL" id="CADCVT010000202">
    <property type="protein sequence ID" value="CAA9502558.1"/>
    <property type="molecule type" value="Genomic_DNA"/>
</dbReference>
<dbReference type="AlphaFoldDB" id="A0A6J4SQK7"/>
<feature type="non-terminal residue" evidence="2">
    <location>
        <position position="1"/>
    </location>
</feature>
<feature type="region of interest" description="Disordered" evidence="1">
    <location>
        <begin position="1"/>
        <end position="67"/>
    </location>
</feature>
<evidence type="ECO:0000313" key="2">
    <source>
        <dbReference type="EMBL" id="CAA9502558.1"/>
    </source>
</evidence>
<feature type="compositionally biased region" description="Basic residues" evidence="1">
    <location>
        <begin position="134"/>
        <end position="147"/>
    </location>
</feature>
<evidence type="ECO:0000256" key="1">
    <source>
        <dbReference type="SAM" id="MobiDB-lite"/>
    </source>
</evidence>
<gene>
    <name evidence="2" type="ORF">AVDCRST_MAG85-1853</name>
</gene>
<protein>
    <submittedName>
        <fullName evidence="2">Acyl dehydratase</fullName>
    </submittedName>
</protein>
<accession>A0A6J4SQK7</accession>
<name>A0A6J4SQK7_9ACTN</name>
<feature type="compositionally biased region" description="Basic and acidic residues" evidence="1">
    <location>
        <begin position="22"/>
        <end position="31"/>
    </location>
</feature>
<sequence length="156" mass="18264">GCNSSGHDQRHRRAQVPRRGRDRRERVEARHAGRHRHVRRGHRRRPVHPRRSRAGQGDAVRRHDRARLLHAVPRAALLVRPLQARRRRVRAELRPQQAPLPRAASGRQAGAHAPRDPERRRHPRRCADHDALHVRGRGRREAGRRRRGAEPCLHRL</sequence>
<feature type="compositionally biased region" description="Basic residues" evidence="1">
    <location>
        <begin position="32"/>
        <end position="53"/>
    </location>
</feature>
<feature type="non-terminal residue" evidence="2">
    <location>
        <position position="156"/>
    </location>
</feature>
<feature type="compositionally biased region" description="Basic residues" evidence="1">
    <location>
        <begin position="9"/>
        <end position="21"/>
    </location>
</feature>
<proteinExistence type="predicted"/>
<reference evidence="2" key="1">
    <citation type="submission" date="2020-02" db="EMBL/GenBank/DDBJ databases">
        <authorList>
            <person name="Meier V. D."/>
        </authorList>
    </citation>
    <scope>NUCLEOTIDE SEQUENCE</scope>
    <source>
        <strain evidence="2">AVDCRST_MAG85</strain>
    </source>
</reference>
<feature type="region of interest" description="Disordered" evidence="1">
    <location>
        <begin position="84"/>
        <end position="156"/>
    </location>
</feature>
<organism evidence="2">
    <name type="scientific">uncultured Solirubrobacteraceae bacterium</name>
    <dbReference type="NCBI Taxonomy" id="1162706"/>
    <lineage>
        <taxon>Bacteria</taxon>
        <taxon>Bacillati</taxon>
        <taxon>Actinomycetota</taxon>
        <taxon>Thermoleophilia</taxon>
        <taxon>Solirubrobacterales</taxon>
        <taxon>Solirubrobacteraceae</taxon>
        <taxon>environmental samples</taxon>
    </lineage>
</organism>